<keyword evidence="2" id="KW-1185">Reference proteome</keyword>
<evidence type="ECO:0008006" key="3">
    <source>
        <dbReference type="Google" id="ProtNLM"/>
    </source>
</evidence>
<dbReference type="AlphaFoldDB" id="A0A9D4FVB3"/>
<organism evidence="1 2">
    <name type="scientific">Dreissena polymorpha</name>
    <name type="common">Zebra mussel</name>
    <name type="synonym">Mytilus polymorpha</name>
    <dbReference type="NCBI Taxonomy" id="45954"/>
    <lineage>
        <taxon>Eukaryota</taxon>
        <taxon>Metazoa</taxon>
        <taxon>Spiralia</taxon>
        <taxon>Lophotrochozoa</taxon>
        <taxon>Mollusca</taxon>
        <taxon>Bivalvia</taxon>
        <taxon>Autobranchia</taxon>
        <taxon>Heteroconchia</taxon>
        <taxon>Euheterodonta</taxon>
        <taxon>Imparidentia</taxon>
        <taxon>Neoheterodontei</taxon>
        <taxon>Myida</taxon>
        <taxon>Dreissenoidea</taxon>
        <taxon>Dreissenidae</taxon>
        <taxon>Dreissena</taxon>
    </lineage>
</organism>
<dbReference type="PANTHER" id="PTHR46312:SF2">
    <property type="entry name" value="NUCLEOTIDE-BINDING OLIGOMERIZATION DOMAIN-CONTAINING PROTEIN 2-LIKE"/>
    <property type="match status" value="1"/>
</dbReference>
<dbReference type="InterPro" id="IPR027417">
    <property type="entry name" value="P-loop_NTPase"/>
</dbReference>
<proteinExistence type="predicted"/>
<dbReference type="EMBL" id="JAIWYP010000007">
    <property type="protein sequence ID" value="KAH3802592.1"/>
    <property type="molecule type" value="Genomic_DNA"/>
</dbReference>
<protein>
    <recommendedName>
        <fullName evidence="3">NACHT domain-containing protein</fullName>
    </recommendedName>
</protein>
<accession>A0A9D4FVB3</accession>
<evidence type="ECO:0000313" key="1">
    <source>
        <dbReference type="EMBL" id="KAH3802592.1"/>
    </source>
</evidence>
<comment type="caution">
    <text evidence="1">The sequence shown here is derived from an EMBL/GenBank/DDBJ whole genome shotgun (WGS) entry which is preliminary data.</text>
</comment>
<name>A0A9D4FVB3_DREPO</name>
<dbReference type="PANTHER" id="PTHR46312">
    <property type="entry name" value="NACHT DOMAIN-CONTAINING PROTEIN"/>
    <property type="match status" value="1"/>
</dbReference>
<reference evidence="1" key="2">
    <citation type="submission" date="2020-11" db="EMBL/GenBank/DDBJ databases">
        <authorList>
            <person name="McCartney M.A."/>
            <person name="Auch B."/>
            <person name="Kono T."/>
            <person name="Mallez S."/>
            <person name="Becker A."/>
            <person name="Gohl D.M."/>
            <person name="Silverstein K.A.T."/>
            <person name="Koren S."/>
            <person name="Bechman K.B."/>
            <person name="Herman A."/>
            <person name="Abrahante J.E."/>
            <person name="Garbe J."/>
        </authorList>
    </citation>
    <scope>NUCLEOTIDE SEQUENCE</scope>
    <source>
        <strain evidence="1">Duluth1</strain>
        <tissue evidence="1">Whole animal</tissue>
    </source>
</reference>
<evidence type="ECO:0000313" key="2">
    <source>
        <dbReference type="Proteomes" id="UP000828390"/>
    </source>
</evidence>
<sequence>MGKTTFLTELALDWCDAVSVHNPDHKPTFSDVDTLKKFQFLFQISLRDATDQREVIEMIKTQIIHMIYTDAKREETVKLLPQIMERESCIVTLDGLNEWVDRLNKCVIPFLAQCHLKCVSVITSRPWKMADERIKDSEINSLIEIEGIIDSEKLAKKMIRSLQTGYVKTHTEFMTYVNERQLSHFLTSPWRLTLLVNFWMNYKVSGSLCELNCILIDILFQNANAEKGFFEKGSSFQCLYNTRFVQQQIDIFDALAKAAFHLKFSSNKSFVFAERELLNYMSVVQLEFCLNAGVLTKRYMSYEADEDVQFSFVHETVQDFLAAYHIAKSNQDCIAHFQKQSKYNVLEMSEIIIFLCGLECKKANQLLNRLADVKFLNDINRGLSMYVKRHFDSEDELAFQTDNNTERYVLKSNNNEMEHGARCFALAVLFQRMIIAGYKEAKASGEKDICLNCTDFTFGTHLNKCDSNALKTLLLSNKSHVRSLILESNVLKTSEILTVIQQSKQSLKRLKMRVTEEINKALYHTSIQELNFIGTINVSSFSGIFPTLSQLTFLGIEGSTFSEDIGFPDTLQQIHLMNCTCTAVFLRRLLLRLSSLKHDAIFLLERVNLTDNNTLLFQPELLSIDMKNIGLVVRHGNSDLFNLLRWTSLKFLFLDTAEYAAEILPTLNKLTSLCFYSFLTGRCDLKLPASLQDVLLECECSSEWLCSLLITLSTLAHPVKCYMWDVILEPFEEACGDDNHLHLSDLRSEIVSRDLSNIGISVRNGSMELMEILRDTSIGNLDLGSAECASLASEILHTLNKLTRLYLQGTYTGRCNLKMPDLLNNVILRQCKCSSEWLCSFLITLATLDHPVECELRDVELQPYEEAREDGYHIHLSCLRSKLVSRDLSYVGIIVRNGSLELMEILRDTSIGKLDLSSADCASLALEILHTLNKLKKLNLGGNYTGRFDHRLPASLQDICLKKVECSSEWLCSLLITLSRFAHPVVCYLWDVILQPFEKLVEMIIIYIYQTGDLR</sequence>
<gene>
    <name evidence="1" type="ORF">DPMN_156270</name>
</gene>
<dbReference type="Gene3D" id="3.40.50.300">
    <property type="entry name" value="P-loop containing nucleotide triphosphate hydrolases"/>
    <property type="match status" value="1"/>
</dbReference>
<dbReference type="Proteomes" id="UP000828390">
    <property type="component" value="Unassembled WGS sequence"/>
</dbReference>
<reference evidence="1" key="1">
    <citation type="journal article" date="2019" name="bioRxiv">
        <title>The Genome of the Zebra Mussel, Dreissena polymorpha: A Resource for Invasive Species Research.</title>
        <authorList>
            <person name="McCartney M.A."/>
            <person name="Auch B."/>
            <person name="Kono T."/>
            <person name="Mallez S."/>
            <person name="Zhang Y."/>
            <person name="Obille A."/>
            <person name="Becker A."/>
            <person name="Abrahante J.E."/>
            <person name="Garbe J."/>
            <person name="Badalamenti J.P."/>
            <person name="Herman A."/>
            <person name="Mangelson H."/>
            <person name="Liachko I."/>
            <person name="Sullivan S."/>
            <person name="Sone E.D."/>
            <person name="Koren S."/>
            <person name="Silverstein K.A.T."/>
            <person name="Beckman K.B."/>
            <person name="Gohl D.M."/>
        </authorList>
    </citation>
    <scope>NUCLEOTIDE SEQUENCE</scope>
    <source>
        <strain evidence="1">Duluth1</strain>
        <tissue evidence="1">Whole animal</tissue>
    </source>
</reference>